<dbReference type="PANTHER" id="PTHR36933">
    <property type="entry name" value="SLL0788 PROTEIN"/>
    <property type="match status" value="1"/>
</dbReference>
<reference evidence="4 5" key="1">
    <citation type="submission" date="2019-02" db="EMBL/GenBank/DDBJ databases">
        <title>Genomic data mining of an Antarctic deep-sea actinobacterium, Janibacterlimosus P3-3-X1.</title>
        <authorList>
            <person name="Liao L."/>
            <person name="Chen B."/>
        </authorList>
    </citation>
    <scope>NUCLEOTIDE SEQUENCE [LARGE SCALE GENOMIC DNA]</scope>
    <source>
        <strain evidence="4 5">P3-3-X1</strain>
    </source>
</reference>
<evidence type="ECO:0000313" key="5">
    <source>
        <dbReference type="Proteomes" id="UP000290408"/>
    </source>
</evidence>
<feature type="signal peptide" evidence="2">
    <location>
        <begin position="1"/>
        <end position="22"/>
    </location>
</feature>
<gene>
    <name evidence="4" type="ORF">EXU32_16195</name>
</gene>
<accession>A0A4P6MV26</accession>
<evidence type="ECO:0000313" key="4">
    <source>
        <dbReference type="EMBL" id="QBF47651.1"/>
    </source>
</evidence>
<evidence type="ECO:0000259" key="3">
    <source>
        <dbReference type="Pfam" id="PF03713"/>
    </source>
</evidence>
<dbReference type="OrthoDB" id="26872at2"/>
<dbReference type="InterPro" id="IPR005183">
    <property type="entry name" value="DUF305_CopM-like"/>
</dbReference>
<proteinExistence type="predicted"/>
<name>A0A4P6MV26_9MICO</name>
<dbReference type="Pfam" id="PF03713">
    <property type="entry name" value="DUF305"/>
    <property type="match status" value="1"/>
</dbReference>
<protein>
    <submittedName>
        <fullName evidence="4">DUF305 domain-containing protein</fullName>
    </submittedName>
</protein>
<organism evidence="4 5">
    <name type="scientific">Janibacter limosus</name>
    <dbReference type="NCBI Taxonomy" id="53458"/>
    <lineage>
        <taxon>Bacteria</taxon>
        <taxon>Bacillati</taxon>
        <taxon>Actinomycetota</taxon>
        <taxon>Actinomycetes</taxon>
        <taxon>Micrococcales</taxon>
        <taxon>Intrasporangiaceae</taxon>
        <taxon>Janibacter</taxon>
    </lineage>
</organism>
<dbReference type="KEGG" id="jli:EXU32_16195"/>
<sequence>MTRLARRAALVVATTLTAGTLAACSSGSDGSMSGMDHDKTPMSTSDTSTAADGRQGDIMFAQMMIPHHEQAITMADLALDPSAKASRQVHDFAKDIKDAQDPEIQTMEGWLKDWDAPTPSSSGMDHGSGMMTQDEMSKLESATGAKFDKQWLTLMIKHHQGAVTMAEQVLTTTEDNAVKRTAKSIVKAQKAEIKAMQREL</sequence>
<dbReference type="AlphaFoldDB" id="A0A4P6MV26"/>
<dbReference type="InterPro" id="IPR012347">
    <property type="entry name" value="Ferritin-like"/>
</dbReference>
<keyword evidence="5" id="KW-1185">Reference proteome</keyword>
<evidence type="ECO:0000256" key="2">
    <source>
        <dbReference type="SAM" id="SignalP"/>
    </source>
</evidence>
<dbReference type="Gene3D" id="1.20.1260.10">
    <property type="match status" value="1"/>
</dbReference>
<dbReference type="PROSITE" id="PS51257">
    <property type="entry name" value="PROKAR_LIPOPROTEIN"/>
    <property type="match status" value="1"/>
</dbReference>
<keyword evidence="2" id="KW-0732">Signal</keyword>
<feature type="domain" description="DUF305" evidence="3">
    <location>
        <begin position="57"/>
        <end position="198"/>
    </location>
</feature>
<dbReference type="RefSeq" id="WP_130630834.1">
    <property type="nucleotide sequence ID" value="NZ_CP036164.1"/>
</dbReference>
<evidence type="ECO:0000256" key="1">
    <source>
        <dbReference type="SAM" id="MobiDB-lite"/>
    </source>
</evidence>
<dbReference type="Proteomes" id="UP000290408">
    <property type="component" value="Chromosome"/>
</dbReference>
<feature type="compositionally biased region" description="Polar residues" evidence="1">
    <location>
        <begin position="41"/>
        <end position="50"/>
    </location>
</feature>
<feature type="compositionally biased region" description="Low complexity" evidence="1">
    <location>
        <begin position="23"/>
        <end position="34"/>
    </location>
</feature>
<dbReference type="PANTHER" id="PTHR36933:SF1">
    <property type="entry name" value="SLL0788 PROTEIN"/>
    <property type="match status" value="1"/>
</dbReference>
<feature type="region of interest" description="Disordered" evidence="1">
    <location>
        <begin position="23"/>
        <end position="52"/>
    </location>
</feature>
<feature type="chain" id="PRO_5039239918" evidence="2">
    <location>
        <begin position="23"/>
        <end position="200"/>
    </location>
</feature>
<dbReference type="EMBL" id="CP036164">
    <property type="protein sequence ID" value="QBF47651.1"/>
    <property type="molecule type" value="Genomic_DNA"/>
</dbReference>